<evidence type="ECO:0000259" key="4">
    <source>
        <dbReference type="Pfam" id="PF20866"/>
    </source>
</evidence>
<organism evidence="5 6">
    <name type="scientific">Marinobacterium nitratireducens</name>
    <dbReference type="NCBI Taxonomy" id="518897"/>
    <lineage>
        <taxon>Bacteria</taxon>
        <taxon>Pseudomonadati</taxon>
        <taxon>Pseudomonadota</taxon>
        <taxon>Gammaproteobacteria</taxon>
        <taxon>Oceanospirillales</taxon>
        <taxon>Oceanospirillaceae</taxon>
        <taxon>Marinobacterium</taxon>
    </lineage>
</organism>
<keyword evidence="6" id="KW-1185">Reference proteome</keyword>
<dbReference type="InterPro" id="IPR017557">
    <property type="entry name" value="Holo-ACP_synthase"/>
</dbReference>
<reference evidence="5 6" key="1">
    <citation type="journal article" date="2014" name="Int. J. Syst. Evol. Microbiol.">
        <title>Complete genome sequence of Corynebacterium casei LMG S-19264T (=DSM 44701T), isolated from a smear-ripened cheese.</title>
        <authorList>
            <consortium name="US DOE Joint Genome Institute (JGI-PGF)"/>
            <person name="Walter F."/>
            <person name="Albersmeier A."/>
            <person name="Kalinowski J."/>
            <person name="Ruckert C."/>
        </authorList>
    </citation>
    <scope>NUCLEOTIDE SEQUENCE [LARGE SCALE GENOMIC DNA]</scope>
    <source>
        <strain evidence="5 6">CGMCC 1.7286</strain>
    </source>
</reference>
<feature type="domain" description="Phosphoribosyl-dephospho-CoA transferase MdcG N-terminal" evidence="4">
    <location>
        <begin position="4"/>
        <end position="75"/>
    </location>
</feature>
<dbReference type="RefSeq" id="WP_188862132.1">
    <property type="nucleotide sequence ID" value="NZ_BMLT01000010.1"/>
</dbReference>
<dbReference type="Pfam" id="PF10620">
    <property type="entry name" value="MdcG"/>
    <property type="match status" value="1"/>
</dbReference>
<dbReference type="NCBIfam" id="NF002332">
    <property type="entry name" value="PRK01293.1"/>
    <property type="match status" value="1"/>
</dbReference>
<dbReference type="InterPro" id="IPR049180">
    <property type="entry name" value="MdcG_C"/>
</dbReference>
<dbReference type="Proteomes" id="UP000599578">
    <property type="component" value="Unassembled WGS sequence"/>
</dbReference>
<evidence type="ECO:0000256" key="1">
    <source>
        <dbReference type="ARBA" id="ARBA00022679"/>
    </source>
</evidence>
<dbReference type="Pfam" id="PF20866">
    <property type="entry name" value="MdcG_N"/>
    <property type="match status" value="1"/>
</dbReference>
<protein>
    <submittedName>
        <fullName evidence="5">Phosphoribosyl-dephospho-CoA transferase</fullName>
    </submittedName>
</protein>
<comment type="caution">
    <text evidence="5">The sequence shown here is derived from an EMBL/GenBank/DDBJ whole genome shotgun (WGS) entry which is preliminary data.</text>
</comment>
<dbReference type="AlphaFoldDB" id="A0A917ZNK7"/>
<dbReference type="GO" id="GO:0016779">
    <property type="term" value="F:nucleotidyltransferase activity"/>
    <property type="evidence" value="ECO:0007669"/>
    <property type="project" value="UniProtKB-KW"/>
</dbReference>
<evidence type="ECO:0000256" key="2">
    <source>
        <dbReference type="ARBA" id="ARBA00022695"/>
    </source>
</evidence>
<gene>
    <name evidence="5" type="primary">mdcG</name>
    <name evidence="5" type="ORF">GCM10011348_37370</name>
</gene>
<name>A0A917ZNK7_9GAMM</name>
<accession>A0A917ZNK7</accession>
<keyword evidence="1 5" id="KW-0808">Transferase</keyword>
<evidence type="ECO:0000259" key="3">
    <source>
        <dbReference type="Pfam" id="PF10620"/>
    </source>
</evidence>
<sequence length="214" mass="23690">MSWRPHDLLWVQRERLLPAGEQPLPDWVSAGSGPVVVRRAPASSGLIAIGVRGRDKRERCAAFARLADVERGLTPFELCSSAPWRAHPERQQHPVLVTLEQLAPRLDARALRWGITGSLGYEFATGEAQLRPSSDLDLVIDTPVPVSRPQASWLLRSLESNGCRVDIQLETPQGAIALAEWAGPSRQVMLKTQFGPRLTDAPWAPQQDRRTQAC</sequence>
<dbReference type="NCBIfam" id="TIGR03135">
    <property type="entry name" value="malonate_mdcG"/>
    <property type="match status" value="1"/>
</dbReference>
<dbReference type="InterPro" id="IPR048903">
    <property type="entry name" value="MdcG_N"/>
</dbReference>
<dbReference type="EMBL" id="BMLT01000010">
    <property type="protein sequence ID" value="GGO86460.1"/>
    <property type="molecule type" value="Genomic_DNA"/>
</dbReference>
<evidence type="ECO:0000313" key="5">
    <source>
        <dbReference type="EMBL" id="GGO86460.1"/>
    </source>
</evidence>
<proteinExistence type="predicted"/>
<keyword evidence="2" id="KW-0548">Nucleotidyltransferase</keyword>
<evidence type="ECO:0000313" key="6">
    <source>
        <dbReference type="Proteomes" id="UP000599578"/>
    </source>
</evidence>
<feature type="domain" description="Phosphoribosyl-dephospho-CoA transferase MdcG C-terminal" evidence="3">
    <location>
        <begin position="90"/>
        <end position="201"/>
    </location>
</feature>